<evidence type="ECO:0000313" key="1">
    <source>
        <dbReference type="EMBL" id="MBI3129621.1"/>
    </source>
</evidence>
<name>A0A932I5H2_UNCTE</name>
<dbReference type="Gene3D" id="3.40.30.10">
    <property type="entry name" value="Glutaredoxin"/>
    <property type="match status" value="1"/>
</dbReference>
<dbReference type="CDD" id="cd02980">
    <property type="entry name" value="TRX_Fd_family"/>
    <property type="match status" value="1"/>
</dbReference>
<dbReference type="InterPro" id="IPR036249">
    <property type="entry name" value="Thioredoxin-like_sf"/>
</dbReference>
<organism evidence="1 2">
    <name type="scientific">Tectimicrobiota bacterium</name>
    <dbReference type="NCBI Taxonomy" id="2528274"/>
    <lineage>
        <taxon>Bacteria</taxon>
        <taxon>Pseudomonadati</taxon>
        <taxon>Nitrospinota/Tectimicrobiota group</taxon>
        <taxon>Candidatus Tectimicrobiota</taxon>
    </lineage>
</organism>
<gene>
    <name evidence="1" type="ORF">HYZ11_18585</name>
</gene>
<dbReference type="AlphaFoldDB" id="A0A932I5H2"/>
<evidence type="ECO:0000313" key="2">
    <source>
        <dbReference type="Proteomes" id="UP000782312"/>
    </source>
</evidence>
<accession>A0A932I5H2</accession>
<sequence length="112" mass="12403">MFRKKRYLLVCQNRREPGHPKGCCSDCGSEELRERLKALVEEKGLKGRSRVLGTTCLDVCEHGAAVCVMPDNVWYGGVRPEDADEIVESHLAAGKPVKRLLIPEAPKGLSLM</sequence>
<dbReference type="SUPFAM" id="SSF52833">
    <property type="entry name" value="Thioredoxin-like"/>
    <property type="match status" value="1"/>
</dbReference>
<protein>
    <submittedName>
        <fullName evidence="1">(2Fe-2S) ferredoxin domain-containing protein</fullName>
    </submittedName>
</protein>
<dbReference type="EMBL" id="JACPUR010000041">
    <property type="protein sequence ID" value="MBI3129621.1"/>
    <property type="molecule type" value="Genomic_DNA"/>
</dbReference>
<dbReference type="Proteomes" id="UP000782312">
    <property type="component" value="Unassembled WGS sequence"/>
</dbReference>
<proteinExistence type="predicted"/>
<comment type="caution">
    <text evidence="1">The sequence shown here is derived from an EMBL/GenBank/DDBJ whole genome shotgun (WGS) entry which is preliminary data.</text>
</comment>
<reference evidence="1" key="1">
    <citation type="submission" date="2020-07" db="EMBL/GenBank/DDBJ databases">
        <title>Huge and variable diversity of episymbiotic CPR bacteria and DPANN archaea in groundwater ecosystems.</title>
        <authorList>
            <person name="He C.Y."/>
            <person name="Keren R."/>
            <person name="Whittaker M."/>
            <person name="Farag I.F."/>
            <person name="Doudna J."/>
            <person name="Cate J.H.D."/>
            <person name="Banfield J.F."/>
        </authorList>
    </citation>
    <scope>NUCLEOTIDE SEQUENCE</scope>
    <source>
        <strain evidence="1">NC_groundwater_763_Ag_S-0.2um_68_21</strain>
    </source>
</reference>